<dbReference type="SUPFAM" id="SSF57997">
    <property type="entry name" value="Tropomyosin"/>
    <property type="match status" value="1"/>
</dbReference>
<protein>
    <submittedName>
        <fullName evidence="2">Tape measure protein</fullName>
    </submittedName>
</protein>
<feature type="domain" description="Tape measure protein N-terminal" evidence="1">
    <location>
        <begin position="287"/>
        <end position="472"/>
    </location>
</feature>
<evidence type="ECO:0000259" key="1">
    <source>
        <dbReference type="Pfam" id="PF20155"/>
    </source>
</evidence>
<evidence type="ECO:0000313" key="3">
    <source>
        <dbReference type="Proteomes" id="UP000542889"/>
    </source>
</evidence>
<dbReference type="Pfam" id="PF20155">
    <property type="entry name" value="TMP_3"/>
    <property type="match status" value="1"/>
</dbReference>
<dbReference type="InterPro" id="IPR013491">
    <property type="entry name" value="Tape_meas_N"/>
</dbReference>
<reference evidence="2 3" key="1">
    <citation type="submission" date="2020-06" db="EMBL/GenBank/DDBJ databases">
        <title>Lactobacillus rhamnosus QC,genome.</title>
        <authorList>
            <person name="Yi H."/>
            <person name="Jin M."/>
        </authorList>
    </citation>
    <scope>NUCLEOTIDE SEQUENCE [LARGE SCALE GENOMIC DNA]</scope>
    <source>
        <strain evidence="2 3">QC</strain>
    </source>
</reference>
<name>A0A7Y7QGZ4_LACRH</name>
<dbReference type="RefSeq" id="WP_176818394.1">
    <property type="nucleotide sequence ID" value="NZ_JABXWP010000016.1"/>
</dbReference>
<organism evidence="2 3">
    <name type="scientific">Lacticaseibacillus rhamnosus</name>
    <name type="common">Lactobacillus rhamnosus</name>
    <dbReference type="NCBI Taxonomy" id="47715"/>
    <lineage>
        <taxon>Bacteria</taxon>
        <taxon>Bacillati</taxon>
        <taxon>Bacillota</taxon>
        <taxon>Bacilli</taxon>
        <taxon>Lactobacillales</taxon>
        <taxon>Lactobacillaceae</taxon>
        <taxon>Lacticaseibacillus</taxon>
    </lineage>
</organism>
<dbReference type="PANTHER" id="PTHR34491">
    <property type="entry name" value="A-TYPE INCLUSION PROTEIN, PUTATIVE-RELATED"/>
    <property type="match status" value="1"/>
</dbReference>
<dbReference type="PANTHER" id="PTHR34491:SF156">
    <property type="entry name" value="KINESIN MOTOR DOMAIN-CONTAINING PROTEIN"/>
    <property type="match status" value="1"/>
</dbReference>
<comment type="caution">
    <text evidence="2">The sequence shown here is derived from an EMBL/GenBank/DDBJ whole genome shotgun (WGS) entry which is preliminary data.</text>
</comment>
<dbReference type="Gene3D" id="1.10.287.1490">
    <property type="match status" value="1"/>
</dbReference>
<accession>A0A7Y7QGZ4</accession>
<dbReference type="EMBL" id="JABXWP010000016">
    <property type="protein sequence ID" value="NVO88954.1"/>
    <property type="molecule type" value="Genomic_DNA"/>
</dbReference>
<dbReference type="NCBIfam" id="TIGR02675">
    <property type="entry name" value="tape_meas_nterm"/>
    <property type="match status" value="1"/>
</dbReference>
<proteinExistence type="predicted"/>
<evidence type="ECO:0000313" key="2">
    <source>
        <dbReference type="EMBL" id="NVO88954.1"/>
    </source>
</evidence>
<sequence length="1577" mass="167430">MAGKIPVGEMNTRISLDGVQATETLRQMKADVSALTSQWKVQQAELRSAGDAVGAAQAKYDGLSSAISKQRDYIERLKSEQSGLDRTTNDGAASYAKLEGQISSASSKLLSLSSQQDRAKESLDYYKSGLASAQSELSKISSVSRSYVDRLQAEGKQTEANKAQLSGLSQQYNKMAEIYKIQASELNKIESESGKASDAYAKQSVRVNETAASMAKAKTQMTELNDSINKANPSVFDRLKSHIVDVNKQTEKGSGLIRKFVAGGLITNAITSGWQHLSSGITETVKSGLELNEAGEKINETWSNMGKSANDIQILSSQMSYLRSETGATGGEINKMQTTVDTMTHGVTEKTTVISAGIASVATASHIGGEGMDSLSKSMTRVIASGTLTSTNLARLEKQAPTLGAQLAKAAGVSQDSFAKMVADGKIKSDDFMNLVYKIGTTSKTTFDEFGKTSEGAVAQMSGAWTTLKAKMTAPLFDVKNSGMQSLASILTSTVVQNAAADLGLGLAHIANYAKQILDYVSEHKADVTGIAGDMWDIAKIAGGTVWDTFKSIIGGIGNMLGVGGKNAEAMKDPLGTIHEILDKIVENRSGIETTVKTILALFAVKKALDFAVGVSRVYSALKNLETINLGSLTSGFGKLTGSKLPSVGGASLDTAAEGAGAVASTGSKIVGAVGKVAGIGTAIDVGGSIVSSLLSNNTQEKIKAASKTTGSLIGGGIGAAVGSIIPGVGTAAGAGIGAGIGNFLGSSKIVQSWAKSIHSSMAKASAGLTVKSPKISLDSKELGDQFAKFTKTLSKKFVVSMSTDSKSLAKAQASVQKTYTSMQKSVEAYYKKKEANAAADFKKLVANGTMTQAQADKQLAKLKKNDAAEAKSKTATYAAMEKNANSYYAQAQKIANGNTTKLLQIAQKYGKNSSKYQTEQNKELLAAYKKYGSEYASEVLRNNAKVNATLSKGAKQQESLLSQLNKRKGTLNMQQLDNTAKTAKKEYDAAVKPAQQARDDIIKAANERYKETVNTAKREYKDNGSISKSQYNEIVKNARAQRDDSADAANSQYKQVTKHMTNQYKSTTSAISKQKAEVSASSYEETAAVSGYANDQSYAVVNHMRNQANSSLDAAHKQASGTNKIFSTLGSWWNDIVHFFGGSKMPTGGANYDYSKVQPLAYARGGATKNGTALVGEAGPELRYQPYADKVDILGAHGAEFARVNSGDYILNAADTAKLMSGQFHGTLPGYAGGTSSLDDFINGIKNTASKIWDKVSKSVEGILSKVSNPLKFFTDLADKTFNVNSVPGVGSMAPKLSGEMRKEDIKGVADFFDRIKKMVTDMENIGNGPMKSLPELEAVARQAAKIMKVNPSDHFIEALANVAMSESGGRASAANNTDSNAKAGLASVGLLQYIPTTWSYYAMPGYNNRSSVLDNFVTFFNNSDWADSIGYVTYPSWGGHYKWDWKHNGPTGHRRFEDGGFANVASIFAENGPEAAIPLSSIKSSRGYEMLGKTAAAMAARDNLGQSVNESERVNDLEDKLNKLTDGVSAMVDLLKVVAAKDPSLNVTKYERYGSAERQRRLDIAARGGALGARL</sequence>
<gene>
    <name evidence="2" type="ORF">HWN39_10735</name>
</gene>
<dbReference type="Proteomes" id="UP000542889">
    <property type="component" value="Unassembled WGS sequence"/>
</dbReference>